<proteinExistence type="predicted"/>
<dbReference type="Proteomes" id="UP000292052">
    <property type="component" value="Unassembled WGS sequence"/>
</dbReference>
<accession>A0A482VJP3</accession>
<organism evidence="1 2">
    <name type="scientific">Asbolus verrucosus</name>
    <name type="common">Desert ironclad beetle</name>
    <dbReference type="NCBI Taxonomy" id="1661398"/>
    <lineage>
        <taxon>Eukaryota</taxon>
        <taxon>Metazoa</taxon>
        <taxon>Ecdysozoa</taxon>
        <taxon>Arthropoda</taxon>
        <taxon>Hexapoda</taxon>
        <taxon>Insecta</taxon>
        <taxon>Pterygota</taxon>
        <taxon>Neoptera</taxon>
        <taxon>Endopterygota</taxon>
        <taxon>Coleoptera</taxon>
        <taxon>Polyphaga</taxon>
        <taxon>Cucujiformia</taxon>
        <taxon>Tenebrionidae</taxon>
        <taxon>Pimeliinae</taxon>
        <taxon>Asbolus</taxon>
    </lineage>
</organism>
<evidence type="ECO:0000313" key="1">
    <source>
        <dbReference type="EMBL" id="RZC32884.1"/>
    </source>
</evidence>
<dbReference type="OrthoDB" id="10040454at2759"/>
<evidence type="ECO:0000313" key="2">
    <source>
        <dbReference type="Proteomes" id="UP000292052"/>
    </source>
</evidence>
<dbReference type="EMBL" id="QDEB01093652">
    <property type="protein sequence ID" value="RZC32884.1"/>
    <property type="molecule type" value="Genomic_DNA"/>
</dbReference>
<name>A0A482VJP3_ASBVE</name>
<dbReference type="AlphaFoldDB" id="A0A482VJP3"/>
<feature type="non-terminal residue" evidence="1">
    <location>
        <position position="71"/>
    </location>
</feature>
<keyword evidence="2" id="KW-1185">Reference proteome</keyword>
<protein>
    <submittedName>
        <fullName evidence="1">Uncharacterized protein</fullName>
    </submittedName>
</protein>
<gene>
    <name evidence="1" type="ORF">BDFB_011997</name>
</gene>
<sequence>MEATSLKSVRKLSQQMHLSYGTNHTILKKDLKMFPYKVQVYQKILPGDFVPRKILRYILKHHFIHEKLVCG</sequence>
<comment type="caution">
    <text evidence="1">The sequence shown here is derived from an EMBL/GenBank/DDBJ whole genome shotgun (WGS) entry which is preliminary data.</text>
</comment>
<reference evidence="1 2" key="1">
    <citation type="submission" date="2017-03" db="EMBL/GenBank/DDBJ databases">
        <title>Genome of the blue death feigning beetle - Asbolus verrucosus.</title>
        <authorList>
            <person name="Rider S.D."/>
        </authorList>
    </citation>
    <scope>NUCLEOTIDE SEQUENCE [LARGE SCALE GENOMIC DNA]</scope>
    <source>
        <strain evidence="1">Butters</strain>
        <tissue evidence="1">Head and leg muscle</tissue>
    </source>
</reference>